<evidence type="ECO:0000256" key="18">
    <source>
        <dbReference type="ARBA" id="ARBA00023136"/>
    </source>
</evidence>
<feature type="transmembrane region" description="Helical" evidence="33">
    <location>
        <begin position="6"/>
        <end position="33"/>
    </location>
</feature>
<evidence type="ECO:0000256" key="3">
    <source>
        <dbReference type="ARBA" id="ARBA00001395"/>
    </source>
</evidence>
<keyword evidence="34" id="KW-0732">Signal</keyword>
<evidence type="ECO:0000313" key="35">
    <source>
        <dbReference type="Ensembl" id="ENSLAFP00000019618.1"/>
    </source>
</evidence>
<dbReference type="GO" id="GO:0042572">
    <property type="term" value="P:retinol metabolic process"/>
    <property type="evidence" value="ECO:0007669"/>
    <property type="project" value="UniProtKB-UniPathway"/>
</dbReference>
<evidence type="ECO:0000256" key="5">
    <source>
        <dbReference type="ARBA" id="ARBA00001971"/>
    </source>
</evidence>
<comment type="catalytic activity">
    <reaction evidence="23">
        <text>17beta-estradiol + reduced [NADPH--hemoprotein reductase] + O2 = 4-hydroxy-17beta-estradiol + oxidized [NADPH--hemoprotein reductase] + H2O + H(+)</text>
        <dbReference type="Rhea" id="RHEA:47280"/>
        <dbReference type="Rhea" id="RHEA-COMP:11964"/>
        <dbReference type="Rhea" id="RHEA-COMP:11965"/>
        <dbReference type="ChEBI" id="CHEBI:15377"/>
        <dbReference type="ChEBI" id="CHEBI:15378"/>
        <dbReference type="ChEBI" id="CHEBI:15379"/>
        <dbReference type="ChEBI" id="CHEBI:16469"/>
        <dbReference type="ChEBI" id="CHEBI:57618"/>
        <dbReference type="ChEBI" id="CHEBI:58210"/>
        <dbReference type="ChEBI" id="CHEBI:62845"/>
    </reaction>
    <physiologicalReaction direction="left-to-right" evidence="23">
        <dbReference type="Rhea" id="RHEA:47281"/>
    </physiologicalReaction>
</comment>
<evidence type="ECO:0000256" key="33">
    <source>
        <dbReference type="SAM" id="Phobius"/>
    </source>
</evidence>
<evidence type="ECO:0000256" key="25">
    <source>
        <dbReference type="ARBA" id="ARBA00048519"/>
    </source>
</evidence>
<dbReference type="PANTHER" id="PTHR24289:SF22">
    <property type="entry name" value="CYTOCHROME P450 1A"/>
    <property type="match status" value="1"/>
</dbReference>
<evidence type="ECO:0000256" key="27">
    <source>
        <dbReference type="ARBA" id="ARBA00049206"/>
    </source>
</evidence>
<dbReference type="PRINTS" id="PR00385">
    <property type="entry name" value="P450"/>
</dbReference>
<evidence type="ECO:0000256" key="29">
    <source>
        <dbReference type="ARBA" id="ARBA00049384"/>
    </source>
</evidence>
<dbReference type="UniPathway" id="UPA00912"/>
<dbReference type="InterPro" id="IPR036396">
    <property type="entry name" value="Cyt_P450_sf"/>
</dbReference>
<dbReference type="eggNOG" id="KOG0156">
    <property type="taxonomic scope" value="Eukaryota"/>
</dbReference>
<comment type="catalytic activity">
    <reaction evidence="25">
        <text>(5Z,8Z,11Z,14Z,17Z)-eicosapentaenoate + reduced [NADPH--hemoprotein reductase] + O2 = (17R,18S)-epoxy-(5Z,8Z,11Z,14Z)-eicosatetraenoate + oxidized [NADPH--hemoprotein reductase] + H2O + H(+)</text>
        <dbReference type="Rhea" id="RHEA:39779"/>
        <dbReference type="Rhea" id="RHEA-COMP:11964"/>
        <dbReference type="Rhea" id="RHEA-COMP:11965"/>
        <dbReference type="ChEBI" id="CHEBI:15377"/>
        <dbReference type="ChEBI" id="CHEBI:15378"/>
        <dbReference type="ChEBI" id="CHEBI:15379"/>
        <dbReference type="ChEBI" id="CHEBI:57618"/>
        <dbReference type="ChEBI" id="CHEBI:58210"/>
        <dbReference type="ChEBI" id="CHEBI:58562"/>
        <dbReference type="ChEBI" id="CHEBI:76634"/>
    </reaction>
    <physiologicalReaction direction="left-to-right" evidence="25">
        <dbReference type="Rhea" id="RHEA:39780"/>
    </physiologicalReaction>
</comment>
<comment type="catalytic activity">
    <reaction evidence="24">
        <text>estrone + reduced [NADPH--hemoprotein reductase] + O2 = 4-hydroxyestrone + oxidized [NADPH--hemoprotein reductase] + H2O + H(+)</text>
        <dbReference type="Rhea" id="RHEA:47292"/>
        <dbReference type="Rhea" id="RHEA-COMP:11964"/>
        <dbReference type="Rhea" id="RHEA-COMP:11965"/>
        <dbReference type="ChEBI" id="CHEBI:15377"/>
        <dbReference type="ChEBI" id="CHEBI:15378"/>
        <dbReference type="ChEBI" id="CHEBI:15379"/>
        <dbReference type="ChEBI" id="CHEBI:17263"/>
        <dbReference type="ChEBI" id="CHEBI:57618"/>
        <dbReference type="ChEBI" id="CHEBI:58210"/>
        <dbReference type="ChEBI" id="CHEBI:87602"/>
    </reaction>
    <physiologicalReaction direction="left-to-right" evidence="24">
        <dbReference type="Rhea" id="RHEA:47293"/>
    </physiologicalReaction>
</comment>
<comment type="catalytic activity">
    <reaction evidence="26">
        <text>(4Z,7Z,10Z,13Z,16Z,19Z)-docosahexaenoate + reduced [NADPH--hemoprotein reductase] + O2 = (19R,20S)-epoxy-(4Z,7Z,10Z,13Z,16Z)-docosapentaenoate + oxidized [NADPH--hemoprotein reductase] + H2O + H(+)</text>
        <dbReference type="Rhea" id="RHEA:52120"/>
        <dbReference type="Rhea" id="RHEA-COMP:11964"/>
        <dbReference type="Rhea" id="RHEA-COMP:11965"/>
        <dbReference type="ChEBI" id="CHEBI:15377"/>
        <dbReference type="ChEBI" id="CHEBI:15378"/>
        <dbReference type="ChEBI" id="CHEBI:15379"/>
        <dbReference type="ChEBI" id="CHEBI:57618"/>
        <dbReference type="ChEBI" id="CHEBI:58210"/>
        <dbReference type="ChEBI" id="CHEBI:77016"/>
        <dbReference type="ChEBI" id="CHEBI:136410"/>
    </reaction>
    <physiologicalReaction direction="left-to-right" evidence="26">
        <dbReference type="Rhea" id="RHEA:52121"/>
    </physiologicalReaction>
</comment>
<dbReference type="GeneTree" id="ENSGT00950000183037"/>
<dbReference type="GO" id="GO:0004508">
    <property type="term" value="F:steroid 17-alpha-monooxygenase activity"/>
    <property type="evidence" value="ECO:0007669"/>
    <property type="project" value="TreeGrafter"/>
</dbReference>
<evidence type="ECO:0000256" key="23">
    <source>
        <dbReference type="ARBA" id="ARBA00048214"/>
    </source>
</evidence>
<dbReference type="InterPro" id="IPR008066">
    <property type="entry name" value="Cyt_P450_E_grp-I_CYP1"/>
</dbReference>
<reference evidence="35" key="3">
    <citation type="submission" date="2025-09" db="UniProtKB">
        <authorList>
            <consortium name="Ensembl"/>
        </authorList>
    </citation>
    <scope>IDENTIFICATION</scope>
    <source>
        <strain evidence="35">Isolate ISIS603380</strain>
    </source>
</reference>
<evidence type="ECO:0000313" key="36">
    <source>
        <dbReference type="Proteomes" id="UP000007646"/>
    </source>
</evidence>
<sequence length="518" mass="58744">VWVYFSLFVVSLAVTPGEATTCLIVLVIVFVFVRALRNRDGKQVSLPGPWSFPIIGNLPQIGDHPYLTFMEMRKKYGDVFLIRLGMVPVVVVNGMEMVKQVLLKDGEKFAGRPNMHTFSVLAEKKSLSFSVNYGESWKLHKKIASNALRTFSKAEAKSSTCSCLLEEHVTEEVSELVKVFAELTSKNGSFEPRSVITCSVANVVCALCFGKRYEHNDEEFLQIVKTNDELLKASSAANPADFIPCFRYLPLGVINAPRKFYQALYQFIALHVQDHLTTYDKDHIRDITDALINTCHNKHAATKTATLNDDEIINTVGDLFGAGFETVSTCLYWSFLYLIRYPEIQAKIQEEIGNIHGNIGLKSPRFDDRKILPYTEAFVNEIFRHASFFPFTIPHCTTVDTSLNGYFIPRKTCTFINMYQVNHDETIWDDPNLFQPERFLNQNGELNKSLVEKVLIFGMGIRKCLGEDVARNEIFIFLTTVLQQLKLQKCPGAQLDLTPMCGLTMKPKPYQLKAELRP</sequence>
<organism evidence="35 36">
    <name type="scientific">Loxodonta africana</name>
    <name type="common">African elephant</name>
    <dbReference type="NCBI Taxonomy" id="9785"/>
    <lineage>
        <taxon>Eukaryota</taxon>
        <taxon>Metazoa</taxon>
        <taxon>Chordata</taxon>
        <taxon>Craniata</taxon>
        <taxon>Vertebrata</taxon>
        <taxon>Euteleostomi</taxon>
        <taxon>Mammalia</taxon>
        <taxon>Eutheria</taxon>
        <taxon>Afrotheria</taxon>
        <taxon>Proboscidea</taxon>
        <taxon>Elephantidae</taxon>
        <taxon>Loxodonta</taxon>
    </lineage>
</organism>
<dbReference type="GO" id="GO:0106256">
    <property type="term" value="F:hydroperoxy icosatetraenoate dehydratase activity"/>
    <property type="evidence" value="ECO:0007669"/>
    <property type="project" value="UniProtKB-EC"/>
</dbReference>
<evidence type="ECO:0000256" key="2">
    <source>
        <dbReference type="ARBA" id="ARBA00001143"/>
    </source>
</evidence>
<evidence type="ECO:0000256" key="22">
    <source>
        <dbReference type="ARBA" id="ARBA00048199"/>
    </source>
</evidence>
<comment type="catalytic activity">
    <reaction evidence="22">
        <text>all-trans-retinal + reduced [NADPH--hemoprotein reductase] + O2 = all-trans-retinoate + oxidized [NADPH--hemoprotein reductase] + H2O + 2 H(+)</text>
        <dbReference type="Rhea" id="RHEA:42088"/>
        <dbReference type="Rhea" id="RHEA-COMP:11964"/>
        <dbReference type="Rhea" id="RHEA-COMP:11965"/>
        <dbReference type="ChEBI" id="CHEBI:15377"/>
        <dbReference type="ChEBI" id="CHEBI:15378"/>
        <dbReference type="ChEBI" id="CHEBI:15379"/>
        <dbReference type="ChEBI" id="CHEBI:17898"/>
        <dbReference type="ChEBI" id="CHEBI:35291"/>
        <dbReference type="ChEBI" id="CHEBI:57618"/>
        <dbReference type="ChEBI" id="CHEBI:58210"/>
    </reaction>
    <physiologicalReaction direction="left-to-right" evidence="22">
        <dbReference type="Rhea" id="RHEA:42089"/>
    </physiologicalReaction>
</comment>
<comment type="similarity">
    <text evidence="9 31">Belongs to the cytochrome P450 family.</text>
</comment>
<evidence type="ECO:0000256" key="16">
    <source>
        <dbReference type="ARBA" id="ARBA00023033"/>
    </source>
</evidence>
<comment type="catalytic activity">
    <reaction evidence="4">
        <text>(5S)-hydroperoxy-(6E,8Z,11Z,14Z)-eicosatetraenoate = 5-oxo-(6E,8Z,11Z,14Z)-eicosatetraenoate + H2O</text>
        <dbReference type="Rhea" id="RHEA:48632"/>
        <dbReference type="ChEBI" id="CHEBI:15377"/>
        <dbReference type="ChEBI" id="CHEBI:57450"/>
        <dbReference type="ChEBI" id="CHEBI:65342"/>
    </reaction>
    <physiologicalReaction direction="left-to-right" evidence="4">
        <dbReference type="Rhea" id="RHEA:48633"/>
    </physiologicalReaction>
</comment>
<evidence type="ECO:0000256" key="11">
    <source>
        <dbReference type="ARBA" id="ARBA00022723"/>
    </source>
</evidence>
<keyword evidence="17" id="KW-0443">Lipid metabolism</keyword>
<dbReference type="Pfam" id="PF00067">
    <property type="entry name" value="p450"/>
    <property type="match status" value="1"/>
</dbReference>
<evidence type="ECO:0000256" key="32">
    <source>
        <dbReference type="RuleBase" id="RU368045"/>
    </source>
</evidence>
<feature type="chain" id="PRO_5003455843" description="Cytochrome P450 1A" evidence="34">
    <location>
        <begin position="20"/>
        <end position="518"/>
    </location>
</feature>
<keyword evidence="10 30" id="KW-0349">Heme</keyword>
<keyword evidence="12 32" id="KW-0256">Endoplasmic reticulum</keyword>
<evidence type="ECO:0000256" key="1">
    <source>
        <dbReference type="ARBA" id="ARBA00000408"/>
    </source>
</evidence>
<comment type="catalytic activity">
    <reaction evidence="3">
        <text>(12S)-hydroperoxy-(5Z,8Z,10E,14Z)-eicosatetraenoate = 12-oxo-(5Z,8Z,10E,14Z)-eicosatetraenoate + H2O</text>
        <dbReference type="Rhea" id="RHEA:37947"/>
        <dbReference type="ChEBI" id="CHEBI:15377"/>
        <dbReference type="ChEBI" id="CHEBI:57444"/>
        <dbReference type="ChEBI" id="CHEBI:75231"/>
        <dbReference type="EC" id="4.2.1.152"/>
    </reaction>
    <physiologicalReaction direction="left-to-right" evidence="3">
        <dbReference type="Rhea" id="RHEA:37948"/>
    </physiologicalReaction>
</comment>
<dbReference type="Proteomes" id="UP000007646">
    <property type="component" value="Unassembled WGS sequence"/>
</dbReference>
<keyword evidence="19" id="KW-0456">Lyase</keyword>
<comment type="cofactor">
    <cofactor evidence="5 30 32">
        <name>heme</name>
        <dbReference type="ChEBI" id="CHEBI:30413"/>
    </cofactor>
</comment>
<dbReference type="Ensembl" id="ENSLAFT00000027925.1">
    <property type="protein sequence ID" value="ENSLAFP00000019618.1"/>
    <property type="gene ID" value="ENSLAFG00000029788.1"/>
</dbReference>
<keyword evidence="18 33" id="KW-0472">Membrane</keyword>
<dbReference type="STRING" id="9785.ENSLAFP00000019618"/>
<comment type="subcellular location">
    <subcellularLocation>
        <location evidence="32">Endoplasmic reticulum membrane</location>
        <topology evidence="32">Peripheral membrane protein</topology>
    </subcellularLocation>
    <subcellularLocation>
        <location evidence="6 32">Microsome membrane</location>
        <topology evidence="32">Peripheral membrane protein</topology>
    </subcellularLocation>
</comment>
<dbReference type="PRINTS" id="PR01683">
    <property type="entry name" value="EP450ICYP1A"/>
</dbReference>
<dbReference type="PRINTS" id="PR00463">
    <property type="entry name" value="EP450I"/>
</dbReference>
<keyword evidence="13 32" id="KW-0492">Microsome</keyword>
<reference evidence="35" key="2">
    <citation type="submission" date="2025-08" db="UniProtKB">
        <authorList>
            <consortium name="Ensembl"/>
        </authorList>
    </citation>
    <scope>IDENTIFICATION</scope>
    <source>
        <strain evidence="35">Isolate ISIS603380</strain>
    </source>
</reference>
<reference evidence="35 36" key="1">
    <citation type="submission" date="2009-06" db="EMBL/GenBank/DDBJ databases">
        <title>The Genome Sequence of Loxodonta africana (African elephant).</title>
        <authorList>
            <person name="Di Palma F."/>
            <person name="Heiman D."/>
            <person name="Young S."/>
            <person name="Johnson J."/>
            <person name="Lander E.S."/>
            <person name="Lindblad-Toh K."/>
        </authorList>
    </citation>
    <scope>NUCLEOTIDE SEQUENCE [LARGE SCALE GENOMIC DNA]</scope>
    <source>
        <strain evidence="35 36">Isolate ISIS603380</strain>
    </source>
</reference>
<comment type="catalytic activity">
    <reaction evidence="20">
        <text>17beta-estradiol + reduced [NADPH--hemoprotein reductase] + O2 = 2-hydroxy-17beta-estradiol + oxidized [NADPH--hemoprotein reductase] + H2O + H(+)</text>
        <dbReference type="Rhea" id="RHEA:47212"/>
        <dbReference type="Rhea" id="RHEA-COMP:11964"/>
        <dbReference type="Rhea" id="RHEA-COMP:11965"/>
        <dbReference type="ChEBI" id="CHEBI:15377"/>
        <dbReference type="ChEBI" id="CHEBI:15378"/>
        <dbReference type="ChEBI" id="CHEBI:15379"/>
        <dbReference type="ChEBI" id="CHEBI:16469"/>
        <dbReference type="ChEBI" id="CHEBI:28744"/>
        <dbReference type="ChEBI" id="CHEBI:57618"/>
        <dbReference type="ChEBI" id="CHEBI:58210"/>
    </reaction>
    <physiologicalReaction direction="left-to-right" evidence="20">
        <dbReference type="Rhea" id="RHEA:47213"/>
    </physiologicalReaction>
</comment>
<dbReference type="InterPro" id="IPR017972">
    <property type="entry name" value="Cyt_P450_CS"/>
</dbReference>
<feature type="transmembrane region" description="Helical" evidence="33">
    <location>
        <begin position="80"/>
        <end position="98"/>
    </location>
</feature>
<keyword evidence="16 31" id="KW-0503">Monooxygenase</keyword>
<keyword evidence="11 30" id="KW-0479">Metal-binding</keyword>
<comment type="pathway">
    <text evidence="7">Cofactor metabolism; retinol metabolism.</text>
</comment>
<dbReference type="GO" id="GO:0005789">
    <property type="term" value="C:endoplasmic reticulum membrane"/>
    <property type="evidence" value="ECO:0007669"/>
    <property type="project" value="UniProtKB-SubCell"/>
</dbReference>
<evidence type="ECO:0000256" key="20">
    <source>
        <dbReference type="ARBA" id="ARBA00047357"/>
    </source>
</evidence>
<comment type="catalytic activity">
    <reaction evidence="21">
        <text>estrone + reduced [NADPH--hemoprotein reductase] + O2 = 2-hydroxyestrone + oxidized [NADPH--hemoprotein reductase] + H2O + H(+)</text>
        <dbReference type="Rhea" id="RHEA:47208"/>
        <dbReference type="Rhea" id="RHEA-COMP:11964"/>
        <dbReference type="Rhea" id="RHEA-COMP:11965"/>
        <dbReference type="ChEBI" id="CHEBI:1156"/>
        <dbReference type="ChEBI" id="CHEBI:15377"/>
        <dbReference type="ChEBI" id="CHEBI:15378"/>
        <dbReference type="ChEBI" id="CHEBI:15379"/>
        <dbReference type="ChEBI" id="CHEBI:17263"/>
        <dbReference type="ChEBI" id="CHEBI:57618"/>
        <dbReference type="ChEBI" id="CHEBI:58210"/>
    </reaction>
    <physiologicalReaction direction="left-to-right" evidence="21">
        <dbReference type="Rhea" id="RHEA:47209"/>
    </physiologicalReaction>
</comment>
<dbReference type="InParanoid" id="G3TVL0"/>
<dbReference type="FunFam" id="1.10.630.10:FF:000002">
    <property type="entry name" value="Cytochrome P450 1A1"/>
    <property type="match status" value="1"/>
</dbReference>
<dbReference type="GO" id="GO:0020037">
    <property type="term" value="F:heme binding"/>
    <property type="evidence" value="ECO:0007669"/>
    <property type="project" value="UniProtKB-UniRule"/>
</dbReference>
<evidence type="ECO:0000256" key="30">
    <source>
        <dbReference type="PIRSR" id="PIRSR602401-1"/>
    </source>
</evidence>
<evidence type="ECO:0000256" key="12">
    <source>
        <dbReference type="ARBA" id="ARBA00022824"/>
    </source>
</evidence>
<comment type="catalytic activity">
    <reaction evidence="28">
        <text>all-trans-retinol + reduced [NADPH--hemoprotein reductase] + O2 = all-trans-retinal + oxidized [NADPH--hemoprotein reductase] + 2 H2O + H(+)</text>
        <dbReference type="Rhea" id="RHEA:42092"/>
        <dbReference type="Rhea" id="RHEA-COMP:11964"/>
        <dbReference type="Rhea" id="RHEA-COMP:11965"/>
        <dbReference type="ChEBI" id="CHEBI:15377"/>
        <dbReference type="ChEBI" id="CHEBI:15378"/>
        <dbReference type="ChEBI" id="CHEBI:15379"/>
        <dbReference type="ChEBI" id="CHEBI:17336"/>
        <dbReference type="ChEBI" id="CHEBI:17898"/>
        <dbReference type="ChEBI" id="CHEBI:57618"/>
        <dbReference type="ChEBI" id="CHEBI:58210"/>
    </reaction>
    <physiologicalReaction direction="left-to-right" evidence="28">
        <dbReference type="Rhea" id="RHEA:42093"/>
    </physiologicalReaction>
</comment>
<evidence type="ECO:0000256" key="9">
    <source>
        <dbReference type="ARBA" id="ARBA00010617"/>
    </source>
</evidence>
<keyword evidence="33" id="KW-0812">Transmembrane</keyword>
<evidence type="ECO:0000256" key="7">
    <source>
        <dbReference type="ARBA" id="ARBA00004891"/>
    </source>
</evidence>
<evidence type="ECO:0000256" key="15">
    <source>
        <dbReference type="ARBA" id="ARBA00023004"/>
    </source>
</evidence>
<dbReference type="AlphaFoldDB" id="G3TVL0"/>
<dbReference type="InterPro" id="IPR001128">
    <property type="entry name" value="Cyt_P450"/>
</dbReference>
<keyword evidence="14 31" id="KW-0560">Oxidoreductase</keyword>
<comment type="function">
    <text evidence="32">Cytochromes P450 are a group of heme-thiolate monooxygenases. They oxidize a variety of structurally unrelated compounds, including steroids, fatty acids, and xenobiotics.</text>
</comment>
<dbReference type="OMA" id="MRPKPYQ"/>
<evidence type="ECO:0000256" key="6">
    <source>
        <dbReference type="ARBA" id="ARBA00004524"/>
    </source>
</evidence>
<protein>
    <recommendedName>
        <fullName evidence="32">Cytochrome P450 1A</fullName>
        <ecNumber evidence="32">1.14.14.1</ecNumber>
    </recommendedName>
</protein>
<keyword evidence="15 30" id="KW-0408">Iron</keyword>
<dbReference type="HOGENOM" id="CLU_001570_22_0_1"/>
<evidence type="ECO:0000256" key="4">
    <source>
        <dbReference type="ARBA" id="ARBA00001867"/>
    </source>
</evidence>
<comment type="catalytic activity">
    <reaction evidence="29">
        <text>(5Z,8Z,11Z,14Z)-eicosatetraenoate + reduced [NADPH--hemoprotein reductase] + O2 = (14R,15S)-epoxy-(5Z,8Z,11Z)-eicosatrienoate + oxidized [NADPH--hemoprotein reductase] + H2O + H(+)</text>
        <dbReference type="Rhea" id="RHEA:49860"/>
        <dbReference type="Rhea" id="RHEA-COMP:11964"/>
        <dbReference type="Rhea" id="RHEA-COMP:11965"/>
        <dbReference type="ChEBI" id="CHEBI:15377"/>
        <dbReference type="ChEBI" id="CHEBI:15378"/>
        <dbReference type="ChEBI" id="CHEBI:15379"/>
        <dbReference type="ChEBI" id="CHEBI:32395"/>
        <dbReference type="ChEBI" id="CHEBI:57618"/>
        <dbReference type="ChEBI" id="CHEBI:58210"/>
        <dbReference type="ChEBI" id="CHEBI:131965"/>
    </reaction>
    <physiologicalReaction direction="left-to-right" evidence="29">
        <dbReference type="Rhea" id="RHEA:49861"/>
    </physiologicalReaction>
</comment>
<name>G3TVL0_LOXAF</name>
<dbReference type="SUPFAM" id="SSF48264">
    <property type="entry name" value="Cytochrome P450"/>
    <property type="match status" value="1"/>
</dbReference>
<proteinExistence type="inferred from homology"/>
<dbReference type="GO" id="GO:0005506">
    <property type="term" value="F:iron ion binding"/>
    <property type="evidence" value="ECO:0007669"/>
    <property type="project" value="UniProtKB-UniRule"/>
</dbReference>
<dbReference type="Gene3D" id="1.10.630.10">
    <property type="entry name" value="Cytochrome P450"/>
    <property type="match status" value="1"/>
</dbReference>
<comment type="catalytic activity">
    <reaction evidence="27">
        <text>(5Z,8Z,11Z,14Z)-eicosatetraenoate + reduced [NADPH--hemoprotein reductase] + O2 = 19-hydroxy-(5Z,8Z,11Z,14Z)-eicosatetraenoate + oxidized [NADPH--hemoprotein reductase] + H2O + H(+)</text>
        <dbReference type="Rhea" id="RHEA:39759"/>
        <dbReference type="Rhea" id="RHEA-COMP:11964"/>
        <dbReference type="Rhea" id="RHEA-COMP:11965"/>
        <dbReference type="ChEBI" id="CHEBI:15377"/>
        <dbReference type="ChEBI" id="CHEBI:15378"/>
        <dbReference type="ChEBI" id="CHEBI:15379"/>
        <dbReference type="ChEBI" id="CHEBI:32395"/>
        <dbReference type="ChEBI" id="CHEBI:57618"/>
        <dbReference type="ChEBI" id="CHEBI:58210"/>
        <dbReference type="ChEBI" id="CHEBI:76627"/>
    </reaction>
    <physiologicalReaction direction="left-to-right" evidence="27">
        <dbReference type="Rhea" id="RHEA:39760"/>
    </physiologicalReaction>
</comment>
<keyword evidence="33" id="KW-1133">Transmembrane helix</keyword>
<evidence type="ECO:0000256" key="8">
    <source>
        <dbReference type="ARBA" id="ARBA00005189"/>
    </source>
</evidence>
<evidence type="ECO:0000256" key="19">
    <source>
        <dbReference type="ARBA" id="ARBA00023239"/>
    </source>
</evidence>
<evidence type="ECO:0000256" key="28">
    <source>
        <dbReference type="ARBA" id="ARBA00049225"/>
    </source>
</evidence>
<feature type="signal peptide" evidence="34">
    <location>
        <begin position="1"/>
        <end position="19"/>
    </location>
</feature>
<comment type="catalytic activity">
    <reaction evidence="2">
        <text>(15S)-hydroperoxy-(5Z,8Z,11Z,13E)-eicosatetraenoate = 15-oxo-(5Z,8Z,11Z,13E)-eicosatetraenoate + H2O</text>
        <dbReference type="Rhea" id="RHEA:48636"/>
        <dbReference type="ChEBI" id="CHEBI:15377"/>
        <dbReference type="ChEBI" id="CHEBI:57410"/>
        <dbReference type="ChEBI" id="CHEBI:57446"/>
    </reaction>
    <physiologicalReaction direction="left-to-right" evidence="2">
        <dbReference type="Rhea" id="RHEA:48637"/>
    </physiologicalReaction>
</comment>
<feature type="binding site" description="axial binding residue" evidence="30">
    <location>
        <position position="464"/>
    </location>
    <ligand>
        <name>heme</name>
        <dbReference type="ChEBI" id="CHEBI:30413"/>
    </ligand>
    <ligandPart>
        <name>Fe</name>
        <dbReference type="ChEBI" id="CHEBI:18248"/>
    </ligandPart>
</feature>
<dbReference type="InterPro" id="IPR002401">
    <property type="entry name" value="Cyt_P450_E_grp-I"/>
</dbReference>
<evidence type="ECO:0000256" key="21">
    <source>
        <dbReference type="ARBA" id="ARBA00047620"/>
    </source>
</evidence>
<evidence type="ECO:0000256" key="24">
    <source>
        <dbReference type="ARBA" id="ARBA00048474"/>
    </source>
</evidence>
<dbReference type="GO" id="GO:0042448">
    <property type="term" value="P:progesterone metabolic process"/>
    <property type="evidence" value="ECO:0007669"/>
    <property type="project" value="TreeGrafter"/>
</dbReference>
<evidence type="ECO:0000256" key="17">
    <source>
        <dbReference type="ARBA" id="ARBA00023098"/>
    </source>
</evidence>
<accession>G3TVL0</accession>
<evidence type="ECO:0000256" key="26">
    <source>
        <dbReference type="ARBA" id="ARBA00049064"/>
    </source>
</evidence>
<dbReference type="PANTHER" id="PTHR24289">
    <property type="entry name" value="STEROID 17-ALPHA-HYDROXYLASE/17,20 LYASE"/>
    <property type="match status" value="1"/>
</dbReference>
<keyword evidence="36" id="KW-1185">Reference proteome</keyword>
<evidence type="ECO:0000256" key="31">
    <source>
        <dbReference type="RuleBase" id="RU000461"/>
    </source>
</evidence>
<dbReference type="CDD" id="cd20677">
    <property type="entry name" value="CYP1D1"/>
    <property type="match status" value="1"/>
</dbReference>
<dbReference type="EC" id="1.14.14.1" evidence="32"/>
<evidence type="ECO:0000256" key="13">
    <source>
        <dbReference type="ARBA" id="ARBA00022848"/>
    </source>
</evidence>
<evidence type="ECO:0000256" key="34">
    <source>
        <dbReference type="SAM" id="SignalP"/>
    </source>
</evidence>
<comment type="catalytic activity">
    <reaction evidence="1">
        <text>(13S)-hydroperoxy-(9Z,11E)-octadecadienoate = 13-oxo-(9Z,11E)-octadecadienoate + H2O</text>
        <dbReference type="Rhea" id="RHEA:48716"/>
        <dbReference type="ChEBI" id="CHEBI:15377"/>
        <dbReference type="ChEBI" id="CHEBI:57466"/>
        <dbReference type="ChEBI" id="CHEBI:90781"/>
    </reaction>
    <physiologicalReaction direction="left-to-right" evidence="1">
        <dbReference type="Rhea" id="RHEA:48717"/>
    </physiologicalReaction>
</comment>
<comment type="pathway">
    <text evidence="8">Lipid metabolism.</text>
</comment>
<evidence type="ECO:0000256" key="10">
    <source>
        <dbReference type="ARBA" id="ARBA00022617"/>
    </source>
</evidence>
<evidence type="ECO:0000256" key="14">
    <source>
        <dbReference type="ARBA" id="ARBA00023002"/>
    </source>
</evidence>
<dbReference type="GO" id="GO:0042446">
    <property type="term" value="P:hormone biosynthetic process"/>
    <property type="evidence" value="ECO:0007669"/>
    <property type="project" value="TreeGrafter"/>
</dbReference>
<dbReference type="PROSITE" id="PS00086">
    <property type="entry name" value="CYTOCHROME_P450"/>
    <property type="match status" value="1"/>
</dbReference>